<evidence type="ECO:0000256" key="1">
    <source>
        <dbReference type="SAM" id="Phobius"/>
    </source>
</evidence>
<dbReference type="InterPro" id="IPR007165">
    <property type="entry name" value="Phage_holin_4_2"/>
</dbReference>
<keyword evidence="1" id="KW-1133">Transmembrane helix</keyword>
<feature type="transmembrane region" description="Helical" evidence="1">
    <location>
        <begin position="37"/>
        <end position="55"/>
    </location>
</feature>
<evidence type="ECO:0000313" key="3">
    <source>
        <dbReference type="Proteomes" id="UP000177521"/>
    </source>
</evidence>
<gene>
    <name evidence="2" type="ORF">A2788_02545</name>
</gene>
<feature type="transmembrane region" description="Helical" evidence="1">
    <location>
        <begin position="7"/>
        <end position="25"/>
    </location>
</feature>
<dbReference type="Pfam" id="PF04020">
    <property type="entry name" value="Phage_holin_4_2"/>
    <property type="match status" value="1"/>
</dbReference>
<organism evidence="2 3">
    <name type="scientific">Candidatus Abawacabacteria bacterium RIFCSPHIGHO2_01_FULL_46_8</name>
    <dbReference type="NCBI Taxonomy" id="1817815"/>
    <lineage>
        <taxon>Bacteria</taxon>
        <taxon>Candidatus Abawacaibacteriota</taxon>
    </lineage>
</organism>
<name>A0A1F4XM17_9BACT</name>
<evidence type="ECO:0000313" key="2">
    <source>
        <dbReference type="EMBL" id="OGC82755.1"/>
    </source>
</evidence>
<comment type="caution">
    <text evidence="2">The sequence shown here is derived from an EMBL/GenBank/DDBJ whole genome shotgun (WGS) entry which is preliminary data.</text>
</comment>
<proteinExistence type="predicted"/>
<feature type="transmembrane region" description="Helical" evidence="1">
    <location>
        <begin position="95"/>
        <end position="117"/>
    </location>
</feature>
<dbReference type="PANTHER" id="PTHR37309:SF1">
    <property type="entry name" value="SLR0284 PROTEIN"/>
    <property type="match status" value="1"/>
</dbReference>
<dbReference type="AlphaFoldDB" id="A0A1F4XM17"/>
<reference evidence="2 3" key="1">
    <citation type="journal article" date="2016" name="Nat. Commun.">
        <title>Thousands of microbial genomes shed light on interconnected biogeochemical processes in an aquifer system.</title>
        <authorList>
            <person name="Anantharaman K."/>
            <person name="Brown C.T."/>
            <person name="Hug L.A."/>
            <person name="Sharon I."/>
            <person name="Castelle C.J."/>
            <person name="Probst A.J."/>
            <person name="Thomas B.C."/>
            <person name="Singh A."/>
            <person name="Wilkins M.J."/>
            <person name="Karaoz U."/>
            <person name="Brodie E.L."/>
            <person name="Williams K.H."/>
            <person name="Hubbard S.S."/>
            <person name="Banfield J.F."/>
        </authorList>
    </citation>
    <scope>NUCLEOTIDE SEQUENCE [LARGE SCALE GENOMIC DNA]</scope>
</reference>
<dbReference type="Proteomes" id="UP000177521">
    <property type="component" value="Unassembled WGS sequence"/>
</dbReference>
<evidence type="ECO:0008006" key="4">
    <source>
        <dbReference type="Google" id="ProtNLM"/>
    </source>
</evidence>
<dbReference type="PANTHER" id="PTHR37309">
    <property type="entry name" value="SLR0284 PROTEIN"/>
    <property type="match status" value="1"/>
</dbReference>
<keyword evidence="1" id="KW-0472">Membrane</keyword>
<dbReference type="EMBL" id="MEWS01000008">
    <property type="protein sequence ID" value="OGC82755.1"/>
    <property type="molecule type" value="Genomic_DNA"/>
</dbReference>
<sequence length="126" mass="13909">MGWIRHLFLNLLLNALALLVVDQLLPQMTVAGGAQTYLIAALILGVVNAVVKPLLKLIAFPLMMVTAGLFIFVINAVVLYSVTLIIPLLKLNGLVFQVEGLVTFFIAALLFSVVNYLEHWLVHDRK</sequence>
<keyword evidence="1" id="KW-0812">Transmembrane</keyword>
<protein>
    <recommendedName>
        <fullName evidence="4">Phage holin family protein</fullName>
    </recommendedName>
</protein>
<accession>A0A1F4XM17</accession>
<feature type="transmembrane region" description="Helical" evidence="1">
    <location>
        <begin position="67"/>
        <end position="89"/>
    </location>
</feature>